<dbReference type="InterPro" id="IPR003593">
    <property type="entry name" value="AAA+_ATPase"/>
</dbReference>
<name>A3K9G5_SAGS3</name>
<dbReference type="Proteomes" id="UP000005713">
    <property type="component" value="Unassembled WGS sequence"/>
</dbReference>
<dbReference type="SUPFAM" id="SSF50331">
    <property type="entry name" value="MOP-like"/>
    <property type="match status" value="1"/>
</dbReference>
<dbReference type="GO" id="GO:0016887">
    <property type="term" value="F:ATP hydrolysis activity"/>
    <property type="evidence" value="ECO:0007669"/>
    <property type="project" value="InterPro"/>
</dbReference>
<keyword evidence="4" id="KW-0067">ATP-binding</keyword>
<dbReference type="InterPro" id="IPR040582">
    <property type="entry name" value="OB_MalK-like"/>
</dbReference>
<dbReference type="eggNOG" id="COG3842">
    <property type="taxonomic scope" value="Bacteria"/>
</dbReference>
<dbReference type="InterPro" id="IPR012340">
    <property type="entry name" value="NA-bd_OB-fold"/>
</dbReference>
<dbReference type="SUPFAM" id="SSF52540">
    <property type="entry name" value="P-loop containing nucleoside triphosphate hydrolases"/>
    <property type="match status" value="1"/>
</dbReference>
<dbReference type="InterPro" id="IPR047641">
    <property type="entry name" value="ABC_transpr_MalK/UgpC-like"/>
</dbReference>
<dbReference type="PROSITE" id="PS50893">
    <property type="entry name" value="ABC_TRANSPORTER_2"/>
    <property type="match status" value="1"/>
</dbReference>
<dbReference type="EMBL" id="AAYA01000018">
    <property type="protein sequence ID" value="EBA06109.1"/>
    <property type="molecule type" value="Genomic_DNA"/>
</dbReference>
<dbReference type="AlphaFoldDB" id="A3K9G5"/>
<dbReference type="GO" id="GO:0140359">
    <property type="term" value="F:ABC-type transporter activity"/>
    <property type="evidence" value="ECO:0007669"/>
    <property type="project" value="InterPro"/>
</dbReference>
<dbReference type="InterPro" id="IPR008995">
    <property type="entry name" value="Mo/tungstate-bd_C_term_dom"/>
</dbReference>
<dbReference type="PROSITE" id="PS00211">
    <property type="entry name" value="ABC_TRANSPORTER_1"/>
    <property type="match status" value="1"/>
</dbReference>
<dbReference type="FunFam" id="3.40.50.300:FF:000042">
    <property type="entry name" value="Maltose/maltodextrin ABC transporter, ATP-binding protein"/>
    <property type="match status" value="1"/>
</dbReference>
<keyword evidence="3" id="KW-0547">Nucleotide-binding</keyword>
<comment type="similarity">
    <text evidence="1">Belongs to the ABC transporter superfamily.</text>
</comment>
<dbReference type="InterPro" id="IPR015855">
    <property type="entry name" value="ABC_transpr_MalK-like"/>
</dbReference>
<dbReference type="InterPro" id="IPR027417">
    <property type="entry name" value="P-loop_NTPase"/>
</dbReference>
<dbReference type="Pfam" id="PF17912">
    <property type="entry name" value="OB_MalK"/>
    <property type="match status" value="1"/>
</dbReference>
<evidence type="ECO:0000313" key="6">
    <source>
        <dbReference type="EMBL" id="EBA06109.1"/>
    </source>
</evidence>
<evidence type="ECO:0000259" key="5">
    <source>
        <dbReference type="PROSITE" id="PS50893"/>
    </source>
</evidence>
<dbReference type="NCBIfam" id="NF008653">
    <property type="entry name" value="PRK11650.1"/>
    <property type="match status" value="1"/>
</dbReference>
<dbReference type="RefSeq" id="WP_005863010.1">
    <property type="nucleotide sequence ID" value="NZ_AAYA01000018.1"/>
</dbReference>
<dbReference type="CDD" id="cd03301">
    <property type="entry name" value="ABC_MalK_N"/>
    <property type="match status" value="1"/>
</dbReference>
<dbReference type="Pfam" id="PF00005">
    <property type="entry name" value="ABC_tran"/>
    <property type="match status" value="1"/>
</dbReference>
<dbReference type="OrthoDB" id="9767663at2"/>
<protein>
    <submittedName>
        <fullName evidence="6">ABC sugar transporter, ATPase subunit</fullName>
    </submittedName>
</protein>
<evidence type="ECO:0000313" key="7">
    <source>
        <dbReference type="Proteomes" id="UP000005713"/>
    </source>
</evidence>
<proteinExistence type="inferred from homology"/>
<comment type="caution">
    <text evidence="6">The sequence shown here is derived from an EMBL/GenBank/DDBJ whole genome shotgun (WGS) entry which is preliminary data.</text>
</comment>
<dbReference type="GO" id="GO:0008643">
    <property type="term" value="P:carbohydrate transport"/>
    <property type="evidence" value="ECO:0007669"/>
    <property type="project" value="InterPro"/>
</dbReference>
<dbReference type="InterPro" id="IPR017871">
    <property type="entry name" value="ABC_transporter-like_CS"/>
</dbReference>
<dbReference type="SMART" id="SM00382">
    <property type="entry name" value="AAA"/>
    <property type="match status" value="1"/>
</dbReference>
<evidence type="ECO:0000256" key="2">
    <source>
        <dbReference type="ARBA" id="ARBA00022448"/>
    </source>
</evidence>
<dbReference type="Gene3D" id="2.40.50.140">
    <property type="entry name" value="Nucleic acid-binding proteins"/>
    <property type="match status" value="1"/>
</dbReference>
<keyword evidence="7" id="KW-1185">Reference proteome</keyword>
<dbReference type="InterPro" id="IPR003439">
    <property type="entry name" value="ABC_transporter-like_ATP-bd"/>
</dbReference>
<evidence type="ECO:0000256" key="1">
    <source>
        <dbReference type="ARBA" id="ARBA00005417"/>
    </source>
</evidence>
<feature type="domain" description="ABC transporter" evidence="5">
    <location>
        <begin position="4"/>
        <end position="234"/>
    </location>
</feature>
<dbReference type="GO" id="GO:0055052">
    <property type="term" value="C:ATP-binding cassette (ABC) transporter complex, substrate-binding subunit-containing"/>
    <property type="evidence" value="ECO:0007669"/>
    <property type="project" value="TreeGrafter"/>
</dbReference>
<reference evidence="6 7" key="1">
    <citation type="submission" date="2006-06" db="EMBL/GenBank/DDBJ databases">
        <authorList>
            <person name="Moran M.A."/>
            <person name="Ferriera S."/>
            <person name="Johnson J."/>
            <person name="Kravitz S."/>
            <person name="Beeson K."/>
            <person name="Sutton G."/>
            <person name="Rogers Y.-H."/>
            <person name="Friedman R."/>
            <person name="Frazier M."/>
            <person name="Venter J.C."/>
        </authorList>
    </citation>
    <scope>NUCLEOTIDE SEQUENCE [LARGE SCALE GENOMIC DNA]</scope>
    <source>
        <strain evidence="6 7">E-37</strain>
    </source>
</reference>
<evidence type="ECO:0000256" key="3">
    <source>
        <dbReference type="ARBA" id="ARBA00022741"/>
    </source>
</evidence>
<dbReference type="GO" id="GO:0005524">
    <property type="term" value="F:ATP binding"/>
    <property type="evidence" value="ECO:0007669"/>
    <property type="project" value="UniProtKB-KW"/>
</dbReference>
<dbReference type="PANTHER" id="PTHR43875:SF1">
    <property type="entry name" value="OSMOPROTECTIVE COMPOUNDS UPTAKE ATP-BINDING PROTEIN GGTA"/>
    <property type="match status" value="1"/>
</dbReference>
<accession>A3K9G5</accession>
<gene>
    <name evidence="6" type="ORF">SSE37_05622</name>
</gene>
<keyword evidence="6" id="KW-0762">Sugar transport</keyword>
<dbReference type="Gene3D" id="3.40.50.300">
    <property type="entry name" value="P-loop containing nucleotide triphosphate hydrolases"/>
    <property type="match status" value="1"/>
</dbReference>
<evidence type="ECO:0000256" key="4">
    <source>
        <dbReference type="ARBA" id="ARBA00022840"/>
    </source>
</evidence>
<dbReference type="Gene3D" id="2.40.50.100">
    <property type="match status" value="1"/>
</dbReference>
<sequence>MATISLNGVTKSYGDLQVIPPMDLEIRDGEFVVLVGPSGCGKSTTLRMIAGLETVTGGAMHIGDREVTHLRPGLRNCAMVFQSYALYPHMSVRENIGYGMKVRGTPKAEAAEAIDNAARILNLTDYLDRKPAALSGGQRQRVAIGRAIVRDPDVFLFDEPLSNLDAKLRVEMRVEIKQLHRRLKTTMVYVTHDQVEAMTMADRVVVLKDGIIEQAADPITLYERPANAFVAEFIGAPSMNMLEGRIEGTGDTLRFVGTEGLSFDIPADRTATLAPLAGEDCLLGIRPEHTAEGEGGIGVTVEVVDIEPLGPHTLVIGQVGARKFTGQARADTPTRPGDRVPIRFDPAKLHFFRASDGAAIREDTA</sequence>
<organism evidence="6 7">
    <name type="scientific">Sagittula stellata (strain ATCC 700073 / DSM 11524 / E-37)</name>
    <dbReference type="NCBI Taxonomy" id="388399"/>
    <lineage>
        <taxon>Bacteria</taxon>
        <taxon>Pseudomonadati</taxon>
        <taxon>Pseudomonadota</taxon>
        <taxon>Alphaproteobacteria</taxon>
        <taxon>Rhodobacterales</taxon>
        <taxon>Roseobacteraceae</taxon>
        <taxon>Sagittula</taxon>
    </lineage>
</organism>
<keyword evidence="2" id="KW-0813">Transport</keyword>
<dbReference type="PANTHER" id="PTHR43875">
    <property type="entry name" value="MALTODEXTRIN IMPORT ATP-BINDING PROTEIN MSMX"/>
    <property type="match status" value="1"/>
</dbReference>